<dbReference type="Gene3D" id="3.40.50.1820">
    <property type="entry name" value="alpha/beta hydrolase"/>
    <property type="match status" value="1"/>
</dbReference>
<dbReference type="Proteomes" id="UP001550628">
    <property type="component" value="Unassembled WGS sequence"/>
</dbReference>
<accession>A0ABV2WQD9</accession>
<dbReference type="RefSeq" id="WP_356954021.1">
    <property type="nucleotide sequence ID" value="NZ_JBEYBD010000001.1"/>
</dbReference>
<dbReference type="Pfam" id="PF12697">
    <property type="entry name" value="Abhydrolase_6"/>
    <property type="match status" value="1"/>
</dbReference>
<sequence>MLETDSVSEPDQHTQGVPERITTREGRRLHAMVLPGPPGTTAPTVVFEAGAAATRSSWGLVQPAVGRFARAVVYDRAGLGRSPADPAGRALDRIAGDLVEVLDHFGPGPFVLVGHSAGGVIARLAASRRPARISGLVLVDPTDEAAELLFSAAIRRVERITLTVHGALARLGLLGLMYRSMLNAVPADVRRDMEREAFAPGIVRTQSVQARTFLDDLATWRDDPPELGAIPVTVISGGRAGGGMTTRIRAAANAAHAHRAAVSPAGRHVLAPASGHYVPITEPELVVEEIRRFAGNRSVPARP</sequence>
<protein>
    <submittedName>
        <fullName evidence="3">Alpha/beta hydrolase</fullName>
    </submittedName>
</protein>
<organism evidence="3 4">
    <name type="scientific">Nocardia rhamnosiphila</name>
    <dbReference type="NCBI Taxonomy" id="426716"/>
    <lineage>
        <taxon>Bacteria</taxon>
        <taxon>Bacillati</taxon>
        <taxon>Actinomycetota</taxon>
        <taxon>Actinomycetes</taxon>
        <taxon>Mycobacteriales</taxon>
        <taxon>Nocardiaceae</taxon>
        <taxon>Nocardia</taxon>
    </lineage>
</organism>
<feature type="domain" description="AB hydrolase-1" evidence="2">
    <location>
        <begin position="45"/>
        <end position="288"/>
    </location>
</feature>
<dbReference type="SUPFAM" id="SSF53474">
    <property type="entry name" value="alpha/beta-Hydrolases"/>
    <property type="match status" value="1"/>
</dbReference>
<reference evidence="3 4" key="1">
    <citation type="submission" date="2024-06" db="EMBL/GenBank/DDBJ databases">
        <title>The Natural Products Discovery Center: Release of the First 8490 Sequenced Strains for Exploring Actinobacteria Biosynthetic Diversity.</title>
        <authorList>
            <person name="Kalkreuter E."/>
            <person name="Kautsar S.A."/>
            <person name="Yang D."/>
            <person name="Bader C.D."/>
            <person name="Teijaro C.N."/>
            <person name="Fluegel L."/>
            <person name="Davis C.M."/>
            <person name="Simpson J.R."/>
            <person name="Lauterbach L."/>
            <person name="Steele A.D."/>
            <person name="Gui C."/>
            <person name="Meng S."/>
            <person name="Li G."/>
            <person name="Viehrig K."/>
            <person name="Ye F."/>
            <person name="Su P."/>
            <person name="Kiefer A.F."/>
            <person name="Nichols A."/>
            <person name="Cepeda A.J."/>
            <person name="Yan W."/>
            <person name="Fan B."/>
            <person name="Jiang Y."/>
            <person name="Adhikari A."/>
            <person name="Zheng C.-J."/>
            <person name="Schuster L."/>
            <person name="Cowan T.M."/>
            <person name="Smanski M.J."/>
            <person name="Chevrette M.G."/>
            <person name="De Carvalho L.P.S."/>
            <person name="Shen B."/>
        </authorList>
    </citation>
    <scope>NUCLEOTIDE SEQUENCE [LARGE SCALE GENOMIC DNA]</scope>
    <source>
        <strain evidence="3 4">NPDC019708</strain>
    </source>
</reference>
<name>A0ABV2WQD9_9NOCA</name>
<gene>
    <name evidence="3" type="ORF">ABZ510_14655</name>
</gene>
<dbReference type="InterPro" id="IPR050471">
    <property type="entry name" value="AB_hydrolase"/>
</dbReference>
<feature type="region of interest" description="Disordered" evidence="1">
    <location>
        <begin position="1"/>
        <end position="24"/>
    </location>
</feature>
<evidence type="ECO:0000313" key="4">
    <source>
        <dbReference type="Proteomes" id="UP001550628"/>
    </source>
</evidence>
<dbReference type="PANTHER" id="PTHR43433">
    <property type="entry name" value="HYDROLASE, ALPHA/BETA FOLD FAMILY PROTEIN"/>
    <property type="match status" value="1"/>
</dbReference>
<dbReference type="InterPro" id="IPR029058">
    <property type="entry name" value="AB_hydrolase_fold"/>
</dbReference>
<dbReference type="InterPro" id="IPR000073">
    <property type="entry name" value="AB_hydrolase_1"/>
</dbReference>
<keyword evidence="4" id="KW-1185">Reference proteome</keyword>
<evidence type="ECO:0000259" key="2">
    <source>
        <dbReference type="Pfam" id="PF12697"/>
    </source>
</evidence>
<evidence type="ECO:0000313" key="3">
    <source>
        <dbReference type="EMBL" id="MEU1953102.1"/>
    </source>
</evidence>
<comment type="caution">
    <text evidence="3">The sequence shown here is derived from an EMBL/GenBank/DDBJ whole genome shotgun (WGS) entry which is preliminary data.</text>
</comment>
<dbReference type="EMBL" id="JBEYBF010000008">
    <property type="protein sequence ID" value="MEU1953102.1"/>
    <property type="molecule type" value="Genomic_DNA"/>
</dbReference>
<keyword evidence="3" id="KW-0378">Hydrolase</keyword>
<proteinExistence type="predicted"/>
<evidence type="ECO:0000256" key="1">
    <source>
        <dbReference type="SAM" id="MobiDB-lite"/>
    </source>
</evidence>
<dbReference type="GO" id="GO:0016787">
    <property type="term" value="F:hydrolase activity"/>
    <property type="evidence" value="ECO:0007669"/>
    <property type="project" value="UniProtKB-KW"/>
</dbReference>
<feature type="compositionally biased region" description="Polar residues" evidence="1">
    <location>
        <begin position="1"/>
        <end position="15"/>
    </location>
</feature>
<dbReference type="PANTHER" id="PTHR43433:SF5">
    <property type="entry name" value="AB HYDROLASE-1 DOMAIN-CONTAINING PROTEIN"/>
    <property type="match status" value="1"/>
</dbReference>